<organism evidence="1 2">
    <name type="scientific">Camellia sinensis var. sinensis</name>
    <name type="common">China tea</name>
    <dbReference type="NCBI Taxonomy" id="542762"/>
    <lineage>
        <taxon>Eukaryota</taxon>
        <taxon>Viridiplantae</taxon>
        <taxon>Streptophyta</taxon>
        <taxon>Embryophyta</taxon>
        <taxon>Tracheophyta</taxon>
        <taxon>Spermatophyta</taxon>
        <taxon>Magnoliopsida</taxon>
        <taxon>eudicotyledons</taxon>
        <taxon>Gunneridae</taxon>
        <taxon>Pentapetalae</taxon>
        <taxon>asterids</taxon>
        <taxon>Ericales</taxon>
        <taxon>Theaceae</taxon>
        <taxon>Camellia</taxon>
    </lineage>
</organism>
<dbReference type="EMBL" id="SDRB02008277">
    <property type="protein sequence ID" value="THG09749.1"/>
    <property type="molecule type" value="Genomic_DNA"/>
</dbReference>
<accession>A0A4S4E1P4</accession>
<name>A0A4S4E1P4_CAMSN</name>
<sequence length="173" mass="18946">MGVPYSNIVGPIDVPLAPQRSVTFFVTPVTFGTTKCLHSGAPWATGECASFQDFASSTFGTTKIIHSEAPQVMGAISTLRDFRTTGVPSTFAQAAKLKRMALAKEKDLAKSRDYTMVDIIYQSQQNYLSKSLQLEGFATLKKIKDSGEIVVLPSLYLSKFIDFVLLGLFYVQS</sequence>
<dbReference type="AlphaFoldDB" id="A0A4S4E1P4"/>
<gene>
    <name evidence="1" type="ORF">TEA_019714</name>
</gene>
<keyword evidence="2" id="KW-1185">Reference proteome</keyword>
<evidence type="ECO:0000313" key="2">
    <source>
        <dbReference type="Proteomes" id="UP000306102"/>
    </source>
</evidence>
<proteinExistence type="predicted"/>
<reference evidence="1 2" key="1">
    <citation type="journal article" date="2018" name="Proc. Natl. Acad. Sci. U.S.A.">
        <title>Draft genome sequence of Camellia sinensis var. sinensis provides insights into the evolution of the tea genome and tea quality.</title>
        <authorList>
            <person name="Wei C."/>
            <person name="Yang H."/>
            <person name="Wang S."/>
            <person name="Zhao J."/>
            <person name="Liu C."/>
            <person name="Gao L."/>
            <person name="Xia E."/>
            <person name="Lu Y."/>
            <person name="Tai Y."/>
            <person name="She G."/>
            <person name="Sun J."/>
            <person name="Cao H."/>
            <person name="Tong W."/>
            <person name="Gao Q."/>
            <person name="Li Y."/>
            <person name="Deng W."/>
            <person name="Jiang X."/>
            <person name="Wang W."/>
            <person name="Chen Q."/>
            <person name="Zhang S."/>
            <person name="Li H."/>
            <person name="Wu J."/>
            <person name="Wang P."/>
            <person name="Li P."/>
            <person name="Shi C."/>
            <person name="Zheng F."/>
            <person name="Jian J."/>
            <person name="Huang B."/>
            <person name="Shan D."/>
            <person name="Shi M."/>
            <person name="Fang C."/>
            <person name="Yue Y."/>
            <person name="Li F."/>
            <person name="Li D."/>
            <person name="Wei S."/>
            <person name="Han B."/>
            <person name="Jiang C."/>
            <person name="Yin Y."/>
            <person name="Xia T."/>
            <person name="Zhang Z."/>
            <person name="Bennetzen J.L."/>
            <person name="Zhao S."/>
            <person name="Wan X."/>
        </authorList>
    </citation>
    <scope>NUCLEOTIDE SEQUENCE [LARGE SCALE GENOMIC DNA]</scope>
    <source>
        <strain evidence="2">cv. Shuchazao</strain>
        <tissue evidence="1">Leaf</tissue>
    </source>
</reference>
<comment type="caution">
    <text evidence="1">The sequence shown here is derived from an EMBL/GenBank/DDBJ whole genome shotgun (WGS) entry which is preliminary data.</text>
</comment>
<evidence type="ECO:0000313" key="1">
    <source>
        <dbReference type="EMBL" id="THG09749.1"/>
    </source>
</evidence>
<protein>
    <submittedName>
        <fullName evidence="1">Uncharacterized protein</fullName>
    </submittedName>
</protein>
<dbReference type="Proteomes" id="UP000306102">
    <property type="component" value="Unassembled WGS sequence"/>
</dbReference>